<dbReference type="GO" id="GO:0005886">
    <property type="term" value="C:plasma membrane"/>
    <property type="evidence" value="ECO:0007669"/>
    <property type="project" value="UniProtKB-SubCell"/>
</dbReference>
<keyword evidence="3" id="KW-1003">Cell membrane</keyword>
<dbReference type="EMBL" id="CP039375">
    <property type="protein sequence ID" value="QCD65339.1"/>
    <property type="molecule type" value="Genomic_DNA"/>
</dbReference>
<feature type="transmembrane region" description="Helical" evidence="7">
    <location>
        <begin position="64"/>
        <end position="93"/>
    </location>
</feature>
<comment type="subcellular location">
    <subcellularLocation>
        <location evidence="1">Cell membrane</location>
        <topology evidence="1">Multi-pass membrane protein</topology>
    </subcellularLocation>
</comment>
<sequence length="518" mass="54496">MTLLDELRRAFSVVFRGPEELELTSGSIGTPLFFLSLPIIITNLLQVAYNLADTFWLGQYSTEALAAISFAFPMVFFLISLAMGISVAGSVLVAQYTGAGEPEKAQYAASQTVTFAVLASVFFGVTGYFFVEDFLRFVGASESVLPGATAYLQVMALGLAFLFGFLVFISLMRGAGDTVTPMLVMFGTVVLNVVLDPFLIFGWTLVESAPVVGTIAFPELGVQGAAIATIFSRGVAMAVGLAIMLSGARGVKISPGEMVPDPAYVRKLLRIGVPASIEGTGRSISVNLMLIVVGTFSTPVVAAFGVGTRIFSLIFMPAIAVDRGVETMTGQNIGADKPDRANTANHFAAKASFLILAAVGVVVFFTAPTIVNVFSPDQEVVRIGAEFLRWVAPTFGFIGVVRAYSGGFRGSGKTLTAAALAILMLGFIRLPVSWVASRVVDVSTVSLSVPGVGTLATDILAGTPVADAFAYSLGSRGIWLGFAVSNVLAAVLAWAWFSRGTWREADLTDEPTAAVADD</sequence>
<dbReference type="InterPro" id="IPR052031">
    <property type="entry name" value="Membrane_Transporter-Flippase"/>
</dbReference>
<evidence type="ECO:0000313" key="9">
    <source>
        <dbReference type="Proteomes" id="UP000297053"/>
    </source>
</evidence>
<feature type="transmembrane region" description="Helical" evidence="7">
    <location>
        <begin position="387"/>
        <end position="405"/>
    </location>
</feature>
<dbReference type="InterPro" id="IPR048279">
    <property type="entry name" value="MdtK-like"/>
</dbReference>
<dbReference type="AlphaFoldDB" id="A0A4D6KEQ6"/>
<dbReference type="Proteomes" id="UP000297053">
    <property type="component" value="Chromosome"/>
</dbReference>
<dbReference type="GO" id="GO:0042910">
    <property type="term" value="F:xenobiotic transmembrane transporter activity"/>
    <property type="evidence" value="ECO:0007669"/>
    <property type="project" value="InterPro"/>
</dbReference>
<evidence type="ECO:0000256" key="3">
    <source>
        <dbReference type="ARBA" id="ARBA00022475"/>
    </source>
</evidence>
<evidence type="ECO:0000256" key="2">
    <source>
        <dbReference type="ARBA" id="ARBA00022448"/>
    </source>
</evidence>
<feature type="transmembrane region" description="Helical" evidence="7">
    <location>
        <begin position="113"/>
        <end position="131"/>
    </location>
</feature>
<dbReference type="PANTHER" id="PTHR43549:SF2">
    <property type="entry name" value="MULTIDRUG RESISTANCE PROTEIN NORM-RELATED"/>
    <property type="match status" value="1"/>
</dbReference>
<dbReference type="PIRSF" id="PIRSF006603">
    <property type="entry name" value="DinF"/>
    <property type="match status" value="1"/>
</dbReference>
<evidence type="ECO:0000256" key="1">
    <source>
        <dbReference type="ARBA" id="ARBA00004651"/>
    </source>
</evidence>
<evidence type="ECO:0000256" key="6">
    <source>
        <dbReference type="ARBA" id="ARBA00023136"/>
    </source>
</evidence>
<evidence type="ECO:0000256" key="4">
    <source>
        <dbReference type="ARBA" id="ARBA00022692"/>
    </source>
</evidence>
<feature type="transmembrane region" description="Helical" evidence="7">
    <location>
        <begin position="417"/>
        <end position="436"/>
    </location>
</feature>
<evidence type="ECO:0000256" key="5">
    <source>
        <dbReference type="ARBA" id="ARBA00022989"/>
    </source>
</evidence>
<organism evidence="8 9">
    <name type="scientific">Halomicrobium mukohataei</name>
    <dbReference type="NCBI Taxonomy" id="57705"/>
    <lineage>
        <taxon>Archaea</taxon>
        <taxon>Methanobacteriati</taxon>
        <taxon>Methanobacteriota</taxon>
        <taxon>Stenosarchaea group</taxon>
        <taxon>Halobacteria</taxon>
        <taxon>Halobacteriales</taxon>
        <taxon>Haloarculaceae</taxon>
        <taxon>Halomicrobium</taxon>
    </lineage>
</organism>
<feature type="transmembrane region" description="Helical" evidence="7">
    <location>
        <begin position="183"/>
        <end position="205"/>
    </location>
</feature>
<feature type="transmembrane region" description="Helical" evidence="7">
    <location>
        <begin position="225"/>
        <end position="245"/>
    </location>
</feature>
<feature type="transmembrane region" description="Helical" evidence="7">
    <location>
        <begin position="347"/>
        <end position="367"/>
    </location>
</feature>
<accession>A0A4D6KEQ6</accession>
<keyword evidence="5 7" id="KW-1133">Transmembrane helix</keyword>
<evidence type="ECO:0000256" key="7">
    <source>
        <dbReference type="SAM" id="Phobius"/>
    </source>
</evidence>
<dbReference type="PANTHER" id="PTHR43549">
    <property type="entry name" value="MULTIDRUG RESISTANCE PROTEIN YPNP-RELATED"/>
    <property type="match status" value="1"/>
</dbReference>
<keyword evidence="2" id="KW-0813">Transport</keyword>
<protein>
    <submittedName>
        <fullName evidence="8">MATE family efflux transporter</fullName>
    </submittedName>
</protein>
<proteinExistence type="predicted"/>
<name>A0A4D6KEQ6_9EURY</name>
<dbReference type="NCBIfam" id="TIGR00797">
    <property type="entry name" value="matE"/>
    <property type="match status" value="1"/>
</dbReference>
<dbReference type="RefSeq" id="WP_015761686.1">
    <property type="nucleotide sequence ID" value="NZ_CP039375.1"/>
</dbReference>
<dbReference type="Pfam" id="PF01554">
    <property type="entry name" value="MatE"/>
    <property type="match status" value="2"/>
</dbReference>
<dbReference type="CDD" id="cd13142">
    <property type="entry name" value="MATE_like_12"/>
    <property type="match status" value="1"/>
</dbReference>
<feature type="transmembrane region" description="Helical" evidence="7">
    <location>
        <begin position="478"/>
        <end position="497"/>
    </location>
</feature>
<dbReference type="GO" id="GO:0015297">
    <property type="term" value="F:antiporter activity"/>
    <property type="evidence" value="ECO:0007669"/>
    <property type="project" value="InterPro"/>
</dbReference>
<keyword evidence="6 7" id="KW-0472">Membrane</keyword>
<dbReference type="GeneID" id="42178613"/>
<feature type="transmembrane region" description="Helical" evidence="7">
    <location>
        <begin position="151"/>
        <end position="171"/>
    </location>
</feature>
<dbReference type="KEGG" id="halz:E5139_06715"/>
<keyword evidence="4 7" id="KW-0812">Transmembrane</keyword>
<evidence type="ECO:0000313" key="8">
    <source>
        <dbReference type="EMBL" id="QCD65339.1"/>
    </source>
</evidence>
<dbReference type="OMA" id="MDGIWLA"/>
<feature type="transmembrane region" description="Helical" evidence="7">
    <location>
        <begin position="32"/>
        <end position="52"/>
    </location>
</feature>
<reference evidence="8 9" key="1">
    <citation type="submission" date="2019-04" db="EMBL/GenBank/DDBJ databases">
        <title>Complete genome sequence of Arthrobacter sp. ZXY-2 associated with effective atrazine degradation and salt adaptation.</title>
        <authorList>
            <person name="Zhao X."/>
        </authorList>
    </citation>
    <scope>NUCLEOTIDE SEQUENCE [LARGE SCALE GENOMIC DNA]</scope>
    <source>
        <strain evidence="9">ZP60</strain>
    </source>
</reference>
<dbReference type="InterPro" id="IPR002528">
    <property type="entry name" value="MATE_fam"/>
</dbReference>
<reference evidence="8 9" key="2">
    <citation type="submission" date="2019-04" db="EMBL/GenBank/DDBJ databases">
        <authorList>
            <person name="Yang S."/>
            <person name="Wei W."/>
        </authorList>
    </citation>
    <scope>NUCLEOTIDE SEQUENCE [LARGE SCALE GENOMIC DNA]</scope>
    <source>
        <strain evidence="9">ZP60</strain>
    </source>
</reference>
<gene>
    <name evidence="8" type="ORF">E5139_06715</name>
</gene>